<dbReference type="InterPro" id="IPR036416">
    <property type="entry name" value="Pept_tRNA_hydro_sf"/>
</dbReference>
<keyword evidence="7" id="KW-0963">Cytoplasm</keyword>
<evidence type="ECO:0000256" key="4">
    <source>
        <dbReference type="ARBA" id="ARBA00022884"/>
    </source>
</evidence>
<proteinExistence type="inferred from homology"/>
<feature type="binding site" evidence="7">
    <location>
        <position position="11"/>
    </location>
    <ligand>
        <name>tRNA</name>
        <dbReference type="ChEBI" id="CHEBI:17843"/>
    </ligand>
</feature>
<evidence type="ECO:0000256" key="2">
    <source>
        <dbReference type="ARBA" id="ARBA00022555"/>
    </source>
</evidence>
<evidence type="ECO:0000256" key="5">
    <source>
        <dbReference type="ARBA" id="ARBA00038063"/>
    </source>
</evidence>
<feature type="binding site" evidence="7">
    <location>
        <position position="63"/>
    </location>
    <ligand>
        <name>tRNA</name>
        <dbReference type="ChEBI" id="CHEBI:17843"/>
    </ligand>
</feature>
<dbReference type="InterPro" id="IPR001328">
    <property type="entry name" value="Pept_tRNA_hydro"/>
</dbReference>
<comment type="catalytic activity">
    <reaction evidence="7 8">
        <text>an N-acyl-L-alpha-aminoacyl-tRNA + H2O = an N-acyl-L-amino acid + a tRNA + H(+)</text>
        <dbReference type="Rhea" id="RHEA:54448"/>
        <dbReference type="Rhea" id="RHEA-COMP:10123"/>
        <dbReference type="Rhea" id="RHEA-COMP:13883"/>
        <dbReference type="ChEBI" id="CHEBI:15377"/>
        <dbReference type="ChEBI" id="CHEBI:15378"/>
        <dbReference type="ChEBI" id="CHEBI:59874"/>
        <dbReference type="ChEBI" id="CHEBI:78442"/>
        <dbReference type="ChEBI" id="CHEBI:138191"/>
        <dbReference type="EC" id="3.1.1.29"/>
    </reaction>
</comment>
<keyword evidence="3 7" id="KW-0378">Hydrolase</keyword>
<comment type="caution">
    <text evidence="7">Lacks conserved residue(s) required for the propagation of feature annotation.</text>
</comment>
<dbReference type="EC" id="3.1.1.29" evidence="1 7"/>
<dbReference type="GO" id="GO:0000049">
    <property type="term" value="F:tRNA binding"/>
    <property type="evidence" value="ECO:0007669"/>
    <property type="project" value="UniProtKB-UniRule"/>
</dbReference>
<organism evidence="10">
    <name type="scientific">Desulfomonile tiedjei</name>
    <dbReference type="NCBI Taxonomy" id="2358"/>
    <lineage>
        <taxon>Bacteria</taxon>
        <taxon>Pseudomonadati</taxon>
        <taxon>Thermodesulfobacteriota</taxon>
        <taxon>Desulfomonilia</taxon>
        <taxon>Desulfomonilales</taxon>
        <taxon>Desulfomonilaceae</taxon>
        <taxon>Desulfomonile</taxon>
    </lineage>
</organism>
<protein>
    <recommendedName>
        <fullName evidence="6 7">Peptidyl-tRNA hydrolase</fullName>
        <shortName evidence="7">Pth</shortName>
        <ecNumber evidence="1 7">3.1.1.29</ecNumber>
    </recommendedName>
</protein>
<dbReference type="InterPro" id="IPR018171">
    <property type="entry name" value="Pept_tRNA_hydro_CS"/>
</dbReference>
<dbReference type="PANTHER" id="PTHR17224:SF1">
    <property type="entry name" value="PEPTIDYL-TRNA HYDROLASE"/>
    <property type="match status" value="1"/>
</dbReference>
<evidence type="ECO:0000256" key="3">
    <source>
        <dbReference type="ARBA" id="ARBA00022801"/>
    </source>
</evidence>
<dbReference type="PANTHER" id="PTHR17224">
    <property type="entry name" value="PEPTIDYL-TRNA HYDROLASE"/>
    <property type="match status" value="1"/>
</dbReference>
<dbReference type="GO" id="GO:0004045">
    <property type="term" value="F:peptidyl-tRNA hydrolase activity"/>
    <property type="evidence" value="ECO:0007669"/>
    <property type="project" value="UniProtKB-UniRule"/>
</dbReference>
<comment type="function">
    <text evidence="7">Catalyzes the release of premature peptidyl moieties from peptidyl-tRNA molecules trapped in stalled 50S ribosomal subunits, and thus maintains levels of free tRNAs and 50S ribosomes.</text>
</comment>
<evidence type="ECO:0000256" key="7">
    <source>
        <dbReference type="HAMAP-Rule" id="MF_00083"/>
    </source>
</evidence>
<evidence type="ECO:0000256" key="6">
    <source>
        <dbReference type="ARBA" id="ARBA00050038"/>
    </source>
</evidence>
<comment type="similarity">
    <text evidence="5 7 9">Belongs to the PTH family.</text>
</comment>
<evidence type="ECO:0000313" key="10">
    <source>
        <dbReference type="EMBL" id="HGH61671.1"/>
    </source>
</evidence>
<keyword evidence="2 7" id="KW-0820">tRNA-binding</keyword>
<feature type="site" description="Stabilizes the basic form of H active site to accept a proton" evidence="7">
    <location>
        <position position="88"/>
    </location>
</feature>
<dbReference type="FunFam" id="3.40.50.1470:FF:000001">
    <property type="entry name" value="Peptidyl-tRNA hydrolase"/>
    <property type="match status" value="1"/>
</dbReference>
<feature type="binding site" evidence="7">
    <location>
        <position position="61"/>
    </location>
    <ligand>
        <name>tRNA</name>
        <dbReference type="ChEBI" id="CHEBI:17843"/>
    </ligand>
</feature>
<evidence type="ECO:0000256" key="9">
    <source>
        <dbReference type="RuleBase" id="RU004320"/>
    </source>
</evidence>
<reference evidence="10" key="1">
    <citation type="journal article" date="2020" name="mSystems">
        <title>Genome- and Community-Level Interaction Insights into Carbon Utilization and Element Cycling Functions of Hydrothermarchaeota in Hydrothermal Sediment.</title>
        <authorList>
            <person name="Zhou Z."/>
            <person name="Liu Y."/>
            <person name="Xu W."/>
            <person name="Pan J."/>
            <person name="Luo Z.H."/>
            <person name="Li M."/>
        </authorList>
    </citation>
    <scope>NUCLEOTIDE SEQUENCE [LARGE SCALE GENOMIC DNA]</scope>
    <source>
        <strain evidence="10">SpSt-769</strain>
    </source>
</reference>
<dbReference type="HAMAP" id="MF_00083">
    <property type="entry name" value="Pept_tRNA_hydro_bact"/>
    <property type="match status" value="1"/>
</dbReference>
<dbReference type="GO" id="GO:0072344">
    <property type="term" value="P:rescue of stalled ribosome"/>
    <property type="evidence" value="ECO:0007669"/>
    <property type="project" value="UniProtKB-UniRule"/>
</dbReference>
<name>A0A7C4EUP2_9BACT</name>
<comment type="caution">
    <text evidence="10">The sequence shown here is derived from an EMBL/GenBank/DDBJ whole genome shotgun (WGS) entry which is preliminary data.</text>
</comment>
<dbReference type="CDD" id="cd00462">
    <property type="entry name" value="PTH"/>
    <property type="match status" value="1"/>
</dbReference>
<comment type="subcellular location">
    <subcellularLocation>
        <location evidence="7">Cytoplasm</location>
    </subcellularLocation>
</comment>
<evidence type="ECO:0000256" key="8">
    <source>
        <dbReference type="RuleBase" id="RU000673"/>
    </source>
</evidence>
<dbReference type="GO" id="GO:0005737">
    <property type="term" value="C:cytoplasm"/>
    <property type="evidence" value="ECO:0007669"/>
    <property type="project" value="UniProtKB-SubCell"/>
</dbReference>
<dbReference type="GO" id="GO:0006515">
    <property type="term" value="P:protein quality control for misfolded or incompletely synthesized proteins"/>
    <property type="evidence" value="ECO:0007669"/>
    <property type="project" value="UniProtKB-UniRule"/>
</dbReference>
<keyword evidence="4 7" id="KW-0694">RNA-binding</keyword>
<dbReference type="SUPFAM" id="SSF53178">
    <property type="entry name" value="Peptidyl-tRNA hydrolase-like"/>
    <property type="match status" value="1"/>
</dbReference>
<dbReference type="NCBIfam" id="TIGR00447">
    <property type="entry name" value="pth"/>
    <property type="match status" value="1"/>
</dbReference>
<gene>
    <name evidence="7" type="primary">pth</name>
    <name evidence="10" type="ORF">ENV54_10275</name>
</gene>
<evidence type="ECO:0000256" key="1">
    <source>
        <dbReference type="ARBA" id="ARBA00013260"/>
    </source>
</evidence>
<comment type="function">
    <text evidence="7">Hydrolyzes ribosome-free peptidyl-tRNAs (with 1 or more amino acids incorporated), which drop off the ribosome during protein synthesis, or as a result of ribosome stalling.</text>
</comment>
<comment type="subunit">
    <text evidence="7">Monomer.</text>
</comment>
<sequence>MVGLGNPGTAYRLTRHNIGFETIDELANAVGASWADSRRKYLIAHAVIDGCNTALIKPQTFMNLSGAAVSTCAKKYGVSPERIIVVHDDIDLSLGKVRIKLGGGDGGHKGVRSIAQSLGSKLFKRVRLGIGRPPLHKSAEEFVLERFEVAEKPAVRFLIEQGAEAARLLVTHDCEYVQNVVHAKKFCLKGGDGSQGIDFSLATDGVL</sequence>
<feature type="site" description="Discriminates between blocked and unblocked aminoacyl-tRNA" evidence="7">
    <location>
        <position position="6"/>
    </location>
</feature>
<dbReference type="EMBL" id="DTGT01000332">
    <property type="protein sequence ID" value="HGH61671.1"/>
    <property type="molecule type" value="Genomic_DNA"/>
</dbReference>
<accession>A0A7C4EUP2</accession>
<dbReference type="AlphaFoldDB" id="A0A7C4EUP2"/>
<feature type="active site" description="Proton acceptor" evidence="7">
    <location>
        <position position="16"/>
    </location>
</feature>
<dbReference type="PROSITE" id="PS01195">
    <property type="entry name" value="PEPT_TRNA_HYDROL_1"/>
    <property type="match status" value="1"/>
</dbReference>
<dbReference type="Gene3D" id="3.40.50.1470">
    <property type="entry name" value="Peptidyl-tRNA hydrolase"/>
    <property type="match status" value="1"/>
</dbReference>
<dbReference type="Pfam" id="PF01195">
    <property type="entry name" value="Pept_tRNA_hydro"/>
    <property type="match status" value="1"/>
</dbReference>